<protein>
    <submittedName>
        <fullName evidence="1">Uncharacterized protein</fullName>
    </submittedName>
</protein>
<dbReference type="EMBL" id="CM007387">
    <property type="protein sequence ID" value="ONK63038.1"/>
    <property type="molecule type" value="Genomic_DNA"/>
</dbReference>
<gene>
    <name evidence="1" type="ORF">A4U43_C07F10750</name>
</gene>
<sequence length="124" mass="13382">MVKVEVQTVPITAPATATPIQTPIQKPSNSTAAASPSVPTVIEETVKSCLSPIFKELLNSAVSAPPGLGINFPPLLNFGGSMGNLSDEKWKKQQILELEVYLKRVELIREQIESTLEELRASPS</sequence>
<evidence type="ECO:0000313" key="1">
    <source>
        <dbReference type="EMBL" id="ONK63038.1"/>
    </source>
</evidence>
<accession>A0A5P1EB02</accession>
<evidence type="ECO:0000313" key="2">
    <source>
        <dbReference type="Proteomes" id="UP000243459"/>
    </source>
</evidence>
<dbReference type="Gramene" id="ONK63038">
    <property type="protein sequence ID" value="ONK63038"/>
    <property type="gene ID" value="A4U43_C07F10750"/>
</dbReference>
<proteinExistence type="predicted"/>
<reference evidence="2" key="1">
    <citation type="journal article" date="2017" name="Nat. Commun.">
        <title>The asparagus genome sheds light on the origin and evolution of a young Y chromosome.</title>
        <authorList>
            <person name="Harkess A."/>
            <person name="Zhou J."/>
            <person name="Xu C."/>
            <person name="Bowers J.E."/>
            <person name="Van der Hulst R."/>
            <person name="Ayyampalayam S."/>
            <person name="Mercati F."/>
            <person name="Riccardi P."/>
            <person name="McKain M.R."/>
            <person name="Kakrana A."/>
            <person name="Tang H."/>
            <person name="Ray J."/>
            <person name="Groenendijk J."/>
            <person name="Arikit S."/>
            <person name="Mathioni S.M."/>
            <person name="Nakano M."/>
            <person name="Shan H."/>
            <person name="Telgmann-Rauber A."/>
            <person name="Kanno A."/>
            <person name="Yue Z."/>
            <person name="Chen H."/>
            <person name="Li W."/>
            <person name="Chen Y."/>
            <person name="Xu X."/>
            <person name="Zhang Y."/>
            <person name="Luo S."/>
            <person name="Chen H."/>
            <person name="Gao J."/>
            <person name="Mao Z."/>
            <person name="Pires J.C."/>
            <person name="Luo M."/>
            <person name="Kudrna D."/>
            <person name="Wing R.A."/>
            <person name="Meyers B.C."/>
            <person name="Yi K."/>
            <person name="Kong H."/>
            <person name="Lavrijsen P."/>
            <person name="Sunseri F."/>
            <person name="Falavigna A."/>
            <person name="Ye Y."/>
            <person name="Leebens-Mack J.H."/>
            <person name="Chen G."/>
        </authorList>
    </citation>
    <scope>NUCLEOTIDE SEQUENCE [LARGE SCALE GENOMIC DNA]</scope>
    <source>
        <strain evidence="2">cv. DH0086</strain>
    </source>
</reference>
<organism evidence="1 2">
    <name type="scientific">Asparagus officinalis</name>
    <name type="common">Garden asparagus</name>
    <dbReference type="NCBI Taxonomy" id="4686"/>
    <lineage>
        <taxon>Eukaryota</taxon>
        <taxon>Viridiplantae</taxon>
        <taxon>Streptophyta</taxon>
        <taxon>Embryophyta</taxon>
        <taxon>Tracheophyta</taxon>
        <taxon>Spermatophyta</taxon>
        <taxon>Magnoliopsida</taxon>
        <taxon>Liliopsida</taxon>
        <taxon>Asparagales</taxon>
        <taxon>Asparagaceae</taxon>
        <taxon>Asparagoideae</taxon>
        <taxon>Asparagus</taxon>
    </lineage>
</organism>
<dbReference type="Proteomes" id="UP000243459">
    <property type="component" value="Chromosome 7"/>
</dbReference>
<name>A0A5P1EB02_ASPOF</name>
<keyword evidence="2" id="KW-1185">Reference proteome</keyword>
<dbReference type="AlphaFoldDB" id="A0A5P1EB02"/>